<evidence type="ECO:0000313" key="3">
    <source>
        <dbReference type="RefSeq" id="XP_060054909.1"/>
    </source>
</evidence>
<reference evidence="2 3" key="1">
    <citation type="submission" date="2025-05" db="UniProtKB">
        <authorList>
            <consortium name="RefSeq"/>
        </authorList>
    </citation>
    <scope>IDENTIFICATION</scope>
</reference>
<dbReference type="PANTHER" id="PTHR37353">
    <property type="entry name" value="RIKEN CDNA 4921517D22 GENE"/>
    <property type="match status" value="1"/>
</dbReference>
<evidence type="ECO:0000313" key="1">
    <source>
        <dbReference type="Proteomes" id="UP001652624"/>
    </source>
</evidence>
<dbReference type="InterPro" id="IPR040022">
    <property type="entry name" value="C9orf153-like"/>
</dbReference>
<dbReference type="RefSeq" id="XP_060054908.1">
    <property type="nucleotide sequence ID" value="XM_060198925.1"/>
</dbReference>
<dbReference type="RefSeq" id="XP_060054909.1">
    <property type="nucleotide sequence ID" value="XM_060198926.1"/>
</dbReference>
<name>A0ABM3Y1G1_ERIEU</name>
<dbReference type="Proteomes" id="UP001652624">
    <property type="component" value="Chromosome 10"/>
</dbReference>
<dbReference type="GeneID" id="132540726"/>
<keyword evidence="1" id="KW-1185">Reference proteome</keyword>
<evidence type="ECO:0000313" key="2">
    <source>
        <dbReference type="RefSeq" id="XP_060054908.1"/>
    </source>
</evidence>
<protein>
    <submittedName>
        <fullName evidence="2 3">Uncharacterized protein C9orf153 homolog</fullName>
    </submittedName>
</protein>
<organism evidence="1 3">
    <name type="scientific">Erinaceus europaeus</name>
    <name type="common">Western European hedgehog</name>
    <dbReference type="NCBI Taxonomy" id="9365"/>
    <lineage>
        <taxon>Eukaryota</taxon>
        <taxon>Metazoa</taxon>
        <taxon>Chordata</taxon>
        <taxon>Craniata</taxon>
        <taxon>Vertebrata</taxon>
        <taxon>Euteleostomi</taxon>
        <taxon>Mammalia</taxon>
        <taxon>Eutheria</taxon>
        <taxon>Laurasiatheria</taxon>
        <taxon>Eulipotyphla</taxon>
        <taxon>Erinaceidae</taxon>
        <taxon>Erinaceinae</taxon>
        <taxon>Erinaceus</taxon>
    </lineage>
</organism>
<sequence length="252" mass="29314">MLNRDMDPTDDNLAAESPSCLLPELYVAADYFHKEKKKSNLLKTRGISPSEAKKTLHQNLSAMLFGGPDSKEDQPALTCTLVRREKPESMTDLLHRTLLTDSLSLMNKLNKSKQRLLQRGIPPPKHSFPYDIFFEHTNTLALEALHKKIKFTKSVFRHSHTLTTQGKVISDDRVPKYLLVDPEKQFMDLKDLEWRYYKGLVKWKHKTSYSFIDIKYNSERRFVENQLTPNIILPPLIDKSLVIYPHIGYQKM</sequence>
<dbReference type="Pfam" id="PF17673">
    <property type="entry name" value="DUF5532"/>
    <property type="match status" value="1"/>
</dbReference>
<dbReference type="PANTHER" id="PTHR37353:SF1">
    <property type="entry name" value="RIKEN CDNA 4921517D22 GENE"/>
    <property type="match status" value="1"/>
</dbReference>
<accession>A0ABM3Y1G1</accession>
<gene>
    <name evidence="2 3" type="primary">C10H9orf153</name>
</gene>
<proteinExistence type="predicted"/>